<evidence type="ECO:0000313" key="2">
    <source>
        <dbReference type="Proteomes" id="UP000005877"/>
    </source>
</evidence>
<dbReference type="HOGENOM" id="CLU_056788_3_1_2"/>
<dbReference type="SUPFAM" id="SSF46689">
    <property type="entry name" value="Homeodomain-like"/>
    <property type="match status" value="1"/>
</dbReference>
<protein>
    <recommendedName>
        <fullName evidence="3">Transposase</fullName>
    </recommendedName>
</protein>
<evidence type="ECO:0000313" key="1">
    <source>
        <dbReference type="EMBL" id="AET64820.1"/>
    </source>
</evidence>
<dbReference type="InterPro" id="IPR009057">
    <property type="entry name" value="Homeodomain-like_sf"/>
</dbReference>
<organism evidence="1 2">
    <name type="scientific">Methanothrix harundinacea (strain 6Ac)</name>
    <name type="common">Methanosaeta harundinacea</name>
    <dbReference type="NCBI Taxonomy" id="1110509"/>
    <lineage>
        <taxon>Archaea</taxon>
        <taxon>Methanobacteriati</taxon>
        <taxon>Methanobacteriota</taxon>
        <taxon>Stenosarchaea group</taxon>
        <taxon>Methanomicrobia</taxon>
        <taxon>Methanotrichales</taxon>
        <taxon>Methanotrichaceae</taxon>
        <taxon>Methanothrix</taxon>
    </lineage>
</organism>
<evidence type="ECO:0008006" key="3">
    <source>
        <dbReference type="Google" id="ProtNLM"/>
    </source>
</evidence>
<proteinExistence type="predicted"/>
<dbReference type="Proteomes" id="UP000005877">
    <property type="component" value="Chromosome"/>
</dbReference>
<reference evidence="1 2" key="1">
    <citation type="journal article" date="2012" name="PLoS ONE">
        <title>The genome characteristics and predicted function of methyl-group oxidation pathway in the obligate aceticlastic methanogens, Methanosaeta spp.</title>
        <authorList>
            <person name="Zhu J."/>
            <person name="Zheng H."/>
            <person name="Ai G."/>
            <person name="Zhang G."/>
            <person name="Liu D."/>
            <person name="Liu X."/>
            <person name="Dong X."/>
        </authorList>
    </citation>
    <scope>NUCLEOTIDE SEQUENCE [LARGE SCALE GENOMIC DNA]</scope>
    <source>
        <strain evidence="1 2">6Ac</strain>
    </source>
</reference>
<keyword evidence="2" id="KW-1185">Reference proteome</keyword>
<dbReference type="EMBL" id="CP003117">
    <property type="protein sequence ID" value="AET64820.1"/>
    <property type="molecule type" value="Genomic_DNA"/>
</dbReference>
<dbReference type="STRING" id="1110509.Mhar_1456"/>
<dbReference type="Pfam" id="PF13565">
    <property type="entry name" value="HTH_32"/>
    <property type="match status" value="1"/>
</dbReference>
<dbReference type="PATRIC" id="fig|1110509.7.peg.1623"/>
<sequence length="131" mass="15003">MPSEELDARIRRLERCVGVLRRLHFIRYRYQGLSVEASAHLVGVTRSVGYTWQRRWNDGGYEGLKPRHGGGRPPKLSAAERETLAMLLRQRGPSRTGEVRDLLRGEFGVEYTSKQIRIILKGLGVETTRSR</sequence>
<dbReference type="AlphaFoldDB" id="G7WKJ3"/>
<dbReference type="KEGG" id="mhi:Mhar_1456"/>
<gene>
    <name evidence="1" type="ordered locus">Mhar_1456</name>
</gene>
<name>G7WKJ3_METH6</name>
<accession>G7WKJ3</accession>